<dbReference type="InterPro" id="IPR016584">
    <property type="entry name" value="MeTrfase_VrtF"/>
</dbReference>
<protein>
    <recommendedName>
        <fullName evidence="1">Methyltransferase type 12 domain-containing protein</fullName>
    </recommendedName>
</protein>
<proteinExistence type="predicted"/>
<dbReference type="SUPFAM" id="SSF53335">
    <property type="entry name" value="S-adenosyl-L-methionine-dependent methyltransferases"/>
    <property type="match status" value="1"/>
</dbReference>
<dbReference type="GO" id="GO:0008168">
    <property type="term" value="F:methyltransferase activity"/>
    <property type="evidence" value="ECO:0007669"/>
    <property type="project" value="InterPro"/>
</dbReference>
<dbReference type="AlphaFoldDB" id="A0A7G1KG10"/>
<dbReference type="Gene3D" id="3.40.50.150">
    <property type="entry name" value="Vaccinia Virus protein VP39"/>
    <property type="match status" value="1"/>
</dbReference>
<evidence type="ECO:0000259" key="1">
    <source>
        <dbReference type="Pfam" id="PF08242"/>
    </source>
</evidence>
<gene>
    <name evidence="2" type="ORF">NWFMUON74_16820</name>
</gene>
<accession>A0A7G1KG10</accession>
<name>A0A7G1KG10_9NOCA</name>
<dbReference type="Pfam" id="PF08242">
    <property type="entry name" value="Methyltransf_12"/>
    <property type="match status" value="1"/>
</dbReference>
<evidence type="ECO:0000313" key="2">
    <source>
        <dbReference type="EMBL" id="BCK53910.1"/>
    </source>
</evidence>
<reference evidence="2 3" key="1">
    <citation type="submission" date="2020-08" db="EMBL/GenBank/DDBJ databases">
        <title>Genome Sequencing of Nocardia wallacei strain FMUON74 and assembly.</title>
        <authorList>
            <person name="Toyokawa M."/>
            <person name="Uesaka K."/>
        </authorList>
    </citation>
    <scope>NUCLEOTIDE SEQUENCE [LARGE SCALE GENOMIC DNA]</scope>
    <source>
        <strain evidence="2 3">FMUON74</strain>
    </source>
</reference>
<dbReference type="EMBL" id="AP023396">
    <property type="protein sequence ID" value="BCK53910.1"/>
    <property type="molecule type" value="Genomic_DNA"/>
</dbReference>
<dbReference type="KEGG" id="nwl:NWFMUON74_16820"/>
<keyword evidence="3" id="KW-1185">Reference proteome</keyword>
<dbReference type="Proteomes" id="UP000516173">
    <property type="component" value="Chromosome"/>
</dbReference>
<evidence type="ECO:0000313" key="3">
    <source>
        <dbReference type="Proteomes" id="UP000516173"/>
    </source>
</evidence>
<dbReference type="InterPro" id="IPR013217">
    <property type="entry name" value="Methyltransf_12"/>
</dbReference>
<sequence>MVMGGSHNDTGSPVSGDAVRRAAAPYCLPFLAIYDIWVIRLSNRFGWRCPADTMLAPYHRHAGRRHLEVGPGSGWYPAHTRFPDDAEITLTDLNRTSLAYAARRLRKAGHTVHETVASVLEPVPAPAGAGYDSIGINFVLHCVPGDFTAKGIAFSHLARVLADDGTLFGSTILGDHTPHTGFGRLLTTTYRRVGAFNNRHDTRADLAAALDAAFGEYHLTDIGDVTLFTASQPRR</sequence>
<dbReference type="InterPro" id="IPR029063">
    <property type="entry name" value="SAM-dependent_MTases_sf"/>
</dbReference>
<organism evidence="2 3">
    <name type="scientific">Nocardia wallacei</name>
    <dbReference type="NCBI Taxonomy" id="480035"/>
    <lineage>
        <taxon>Bacteria</taxon>
        <taxon>Bacillati</taxon>
        <taxon>Actinomycetota</taxon>
        <taxon>Actinomycetes</taxon>
        <taxon>Mycobacteriales</taxon>
        <taxon>Nocardiaceae</taxon>
        <taxon>Nocardia</taxon>
    </lineage>
</organism>
<feature type="domain" description="Methyltransferase type 12" evidence="1">
    <location>
        <begin position="67"/>
        <end position="167"/>
    </location>
</feature>
<dbReference type="PIRSF" id="PIRSF011491">
    <property type="entry name" value="Mtase_YbcY_prd"/>
    <property type="match status" value="1"/>
</dbReference>